<evidence type="ECO:0000256" key="2">
    <source>
        <dbReference type="ARBA" id="ARBA00022714"/>
    </source>
</evidence>
<dbReference type="STRING" id="1646377.BS640_08575"/>
<dbReference type="PANTHER" id="PTHR43756:SF5">
    <property type="entry name" value="CHOLINE MONOOXYGENASE, CHLOROPLASTIC"/>
    <property type="match status" value="1"/>
</dbReference>
<keyword evidence="3" id="KW-0479">Metal-binding</keyword>
<accession>A0A1X0WGU1</accession>
<keyword evidence="6" id="KW-0411">Iron-sulfur</keyword>
<dbReference type="SUPFAM" id="SSF55961">
    <property type="entry name" value="Bet v1-like"/>
    <property type="match status" value="1"/>
</dbReference>
<evidence type="ECO:0000259" key="7">
    <source>
        <dbReference type="PROSITE" id="PS51296"/>
    </source>
</evidence>
<evidence type="ECO:0000256" key="6">
    <source>
        <dbReference type="ARBA" id="ARBA00023014"/>
    </source>
</evidence>
<dbReference type="InterPro" id="IPR015879">
    <property type="entry name" value="Ring_hydroxy_dOase_asu_C_dom"/>
</dbReference>
<reference evidence="8 9" key="1">
    <citation type="journal article" date="2017" name="Int. J. Syst. Evol. Microbiol.">
        <title>Rouxiella badensis sp. nov. and Rouxiella silvae sp. nov. isolated from peat bog soil in Germany and emendation of the genus description.</title>
        <authorList>
            <person name="Le Fleche-Mateos A."/>
            <person name="Kugler J.H."/>
            <person name="Hansen S.H."/>
            <person name="Syldatk C."/>
            <person name="Hausmann R."/>
            <person name="Lomprez F."/>
            <person name="Vandenbogaert M."/>
            <person name="Manuguerra J.C."/>
            <person name="Grimont P.A."/>
        </authorList>
    </citation>
    <scope>NUCLEOTIDE SEQUENCE [LARGE SCALE GENOMIC DNA]</scope>
    <source>
        <strain evidence="8 9">DSM 100043</strain>
    </source>
</reference>
<dbReference type="Pfam" id="PF00355">
    <property type="entry name" value="Rieske"/>
    <property type="match status" value="1"/>
</dbReference>
<dbReference type="Proteomes" id="UP000192536">
    <property type="component" value="Unassembled WGS sequence"/>
</dbReference>
<evidence type="ECO:0000256" key="5">
    <source>
        <dbReference type="ARBA" id="ARBA00023004"/>
    </source>
</evidence>
<keyword evidence="4" id="KW-0560">Oxidoreductase</keyword>
<organism evidence="8 9">
    <name type="scientific">Rouxiella badensis</name>
    <dbReference type="NCBI Taxonomy" id="1646377"/>
    <lineage>
        <taxon>Bacteria</taxon>
        <taxon>Pseudomonadati</taxon>
        <taxon>Pseudomonadota</taxon>
        <taxon>Gammaproteobacteria</taxon>
        <taxon>Enterobacterales</taxon>
        <taxon>Yersiniaceae</taxon>
        <taxon>Rouxiella</taxon>
    </lineage>
</organism>
<name>A0A1X0WGU1_9GAMM</name>
<dbReference type="InterPro" id="IPR017941">
    <property type="entry name" value="Rieske_2Fe-2S"/>
</dbReference>
<feature type="domain" description="Rieske" evidence="7">
    <location>
        <begin position="59"/>
        <end position="165"/>
    </location>
</feature>
<dbReference type="Gene3D" id="3.90.380.10">
    <property type="entry name" value="Naphthalene 1,2-dioxygenase Alpha Subunit, Chain A, domain 1"/>
    <property type="match status" value="1"/>
</dbReference>
<evidence type="ECO:0000256" key="1">
    <source>
        <dbReference type="ARBA" id="ARBA00001962"/>
    </source>
</evidence>
<dbReference type="InterPro" id="IPR001663">
    <property type="entry name" value="Rng_hydr_dOase-A"/>
</dbReference>
<dbReference type="GO" id="GO:0005506">
    <property type="term" value="F:iron ion binding"/>
    <property type="evidence" value="ECO:0007669"/>
    <property type="project" value="InterPro"/>
</dbReference>
<dbReference type="Pfam" id="PF00848">
    <property type="entry name" value="Ring_hydroxyl_A"/>
    <property type="match status" value="1"/>
</dbReference>
<dbReference type="EMBL" id="MRWE01000011">
    <property type="protein sequence ID" value="ORJ25931.1"/>
    <property type="molecule type" value="Genomic_DNA"/>
</dbReference>
<comment type="caution">
    <text evidence="8">The sequence shown here is derived from an EMBL/GenBank/DDBJ whole genome shotgun (WGS) entry which is preliminary data.</text>
</comment>
<protein>
    <submittedName>
        <fullName evidence="8">(2Fe-2S)-binding protein</fullName>
    </submittedName>
</protein>
<gene>
    <name evidence="8" type="ORF">BS640_08575</name>
</gene>
<sequence length="388" mass="43819">MLDLSQRIDCVFDDGQAIARQITAAQSTDAGLAGTLPPQAYNSDAFFQLENQKIFREDWLFIGHVSQVANVGDYFSLDIIDEPVLCTRSDDGIRVMSRVCLHRWVPIIEGSGNAKAFVCPFHNWSYNTKGQLMGAPLMNQAADFDRKSCELPQIRSEIVAGMIFITFSSDIDSLLARLKPVLSLFEKYHFAELQTAYELDYDCPFNWKMAVETFMECYHHSAVHRTTLEDSFPGRLSYIGEDGPGWTFCHQPLRKNGEISEVLTAGLLPFDGMSEEDLRRIDLMLIYPFCLIGINPDRISISTLLPVNKDLTIWHRLVLVSKASMAQEGFAATAETMKTGSKAIIAEDLQINSLQRRGSRSQLARPGRLGHLERTVWHLANYMKRKLL</sequence>
<keyword evidence="5" id="KW-0408">Iron</keyword>
<evidence type="ECO:0000313" key="8">
    <source>
        <dbReference type="EMBL" id="ORJ25931.1"/>
    </source>
</evidence>
<dbReference type="RefSeq" id="WP_084912377.1">
    <property type="nucleotide sequence ID" value="NZ_JAJGAT010000001.1"/>
</dbReference>
<dbReference type="PROSITE" id="PS51296">
    <property type="entry name" value="RIESKE"/>
    <property type="match status" value="1"/>
</dbReference>
<dbReference type="InterPro" id="IPR036922">
    <property type="entry name" value="Rieske_2Fe-2S_sf"/>
</dbReference>
<evidence type="ECO:0000313" key="9">
    <source>
        <dbReference type="Proteomes" id="UP000192536"/>
    </source>
</evidence>
<keyword evidence="2" id="KW-0001">2Fe-2S</keyword>
<proteinExistence type="predicted"/>
<keyword evidence="9" id="KW-1185">Reference proteome</keyword>
<dbReference type="AlphaFoldDB" id="A0A1X0WGU1"/>
<dbReference type="GO" id="GO:0016491">
    <property type="term" value="F:oxidoreductase activity"/>
    <property type="evidence" value="ECO:0007669"/>
    <property type="project" value="UniProtKB-KW"/>
</dbReference>
<dbReference type="PANTHER" id="PTHR43756">
    <property type="entry name" value="CHOLINE MONOOXYGENASE, CHLOROPLASTIC"/>
    <property type="match status" value="1"/>
</dbReference>
<dbReference type="PRINTS" id="PR00090">
    <property type="entry name" value="RNGDIOXGNASE"/>
</dbReference>
<dbReference type="SUPFAM" id="SSF50022">
    <property type="entry name" value="ISP domain"/>
    <property type="match status" value="1"/>
</dbReference>
<dbReference type="Gene3D" id="2.102.10.10">
    <property type="entry name" value="Rieske [2Fe-2S] iron-sulphur domain"/>
    <property type="match status" value="1"/>
</dbReference>
<evidence type="ECO:0000256" key="4">
    <source>
        <dbReference type="ARBA" id="ARBA00023002"/>
    </source>
</evidence>
<comment type="cofactor">
    <cofactor evidence="1">
        <name>Fe cation</name>
        <dbReference type="ChEBI" id="CHEBI:24875"/>
    </cofactor>
</comment>
<evidence type="ECO:0000256" key="3">
    <source>
        <dbReference type="ARBA" id="ARBA00022723"/>
    </source>
</evidence>
<dbReference type="CDD" id="cd03469">
    <property type="entry name" value="Rieske_RO_Alpha_N"/>
    <property type="match status" value="1"/>
</dbReference>
<dbReference type="GO" id="GO:0051537">
    <property type="term" value="F:2 iron, 2 sulfur cluster binding"/>
    <property type="evidence" value="ECO:0007669"/>
    <property type="project" value="UniProtKB-KW"/>
</dbReference>